<feature type="transmembrane region" description="Helical" evidence="1">
    <location>
        <begin position="143"/>
        <end position="166"/>
    </location>
</feature>
<organism evidence="2 3">
    <name type="scientific">Sedimentitalea todarodis</name>
    <dbReference type="NCBI Taxonomy" id="1631240"/>
    <lineage>
        <taxon>Bacteria</taxon>
        <taxon>Pseudomonadati</taxon>
        <taxon>Pseudomonadota</taxon>
        <taxon>Alphaproteobacteria</taxon>
        <taxon>Rhodobacterales</taxon>
        <taxon>Paracoccaceae</taxon>
        <taxon>Sedimentitalea</taxon>
    </lineage>
</organism>
<gene>
    <name evidence="2" type="ORF">QO231_05605</name>
</gene>
<protein>
    <recommendedName>
        <fullName evidence="4">CPBP family intramembrane metalloprotease</fullName>
    </recommendedName>
</protein>
<keyword evidence="3" id="KW-1185">Reference proteome</keyword>
<name>A0ABU3VB80_9RHOB</name>
<evidence type="ECO:0000313" key="2">
    <source>
        <dbReference type="EMBL" id="MDU9003328.1"/>
    </source>
</evidence>
<accession>A0ABU3VB80</accession>
<dbReference type="Proteomes" id="UP001255416">
    <property type="component" value="Unassembled WGS sequence"/>
</dbReference>
<evidence type="ECO:0008006" key="4">
    <source>
        <dbReference type="Google" id="ProtNLM"/>
    </source>
</evidence>
<keyword evidence="1" id="KW-1133">Transmembrane helix</keyword>
<sequence length="175" mass="19205">MNWSWPRTALGVFLGPLLWIVPVAYGFALIQINVNPIVVDSLIQTIFAQVLLVVVAEGLFFREVVIKAFGRDILPVYVISILALFIFYVPAGVPEALIVAGSGIYYLTLRLIGTNIWIVAALHGATLILFGEVLSLGLAQSQLWSYSIYFFSASAALSLLVFMLFATSSREARYA</sequence>
<feature type="transmembrane region" description="Helical" evidence="1">
    <location>
        <begin position="111"/>
        <end position="131"/>
    </location>
</feature>
<keyword evidence="1" id="KW-0812">Transmembrane</keyword>
<comment type="caution">
    <text evidence="2">The sequence shown here is derived from an EMBL/GenBank/DDBJ whole genome shotgun (WGS) entry which is preliminary data.</text>
</comment>
<dbReference type="RefSeq" id="WP_316774130.1">
    <property type="nucleotide sequence ID" value="NZ_JASMWN010000003.1"/>
</dbReference>
<evidence type="ECO:0000313" key="3">
    <source>
        <dbReference type="Proteomes" id="UP001255416"/>
    </source>
</evidence>
<dbReference type="EMBL" id="JASMWN010000003">
    <property type="protein sequence ID" value="MDU9003328.1"/>
    <property type="molecule type" value="Genomic_DNA"/>
</dbReference>
<evidence type="ECO:0000256" key="1">
    <source>
        <dbReference type="SAM" id="Phobius"/>
    </source>
</evidence>
<feature type="transmembrane region" description="Helical" evidence="1">
    <location>
        <begin position="73"/>
        <end position="91"/>
    </location>
</feature>
<reference evidence="3" key="1">
    <citation type="submission" date="2023-05" db="EMBL/GenBank/DDBJ databases">
        <title>Sedimentitalea sp. nov. JM2-8.</title>
        <authorList>
            <person name="Huang J."/>
        </authorList>
    </citation>
    <scope>NUCLEOTIDE SEQUENCE [LARGE SCALE GENOMIC DNA]</scope>
    <source>
        <strain evidence="3">KHS03</strain>
    </source>
</reference>
<feature type="transmembrane region" description="Helical" evidence="1">
    <location>
        <begin position="42"/>
        <end position="61"/>
    </location>
</feature>
<proteinExistence type="predicted"/>
<keyword evidence="1" id="KW-0472">Membrane</keyword>